<dbReference type="EMBL" id="FOQK01000020">
    <property type="protein sequence ID" value="SFI19033.1"/>
    <property type="molecule type" value="Genomic_DNA"/>
</dbReference>
<reference evidence="3 4" key="1">
    <citation type="submission" date="2016-10" db="EMBL/GenBank/DDBJ databases">
        <authorList>
            <person name="de Groot N.N."/>
        </authorList>
    </citation>
    <scope>NUCLEOTIDE SEQUENCE [LARGE SCALE GENOMIC DNA]</scope>
    <source>
        <strain evidence="3 4">Z108</strain>
    </source>
</reference>
<evidence type="ECO:0000313" key="4">
    <source>
        <dbReference type="Proteomes" id="UP000183639"/>
    </source>
</evidence>
<organism evidence="3 4">
    <name type="scientific">Selenomonas ruminantium</name>
    <dbReference type="NCBI Taxonomy" id="971"/>
    <lineage>
        <taxon>Bacteria</taxon>
        <taxon>Bacillati</taxon>
        <taxon>Bacillota</taxon>
        <taxon>Negativicutes</taxon>
        <taxon>Selenomonadales</taxon>
        <taxon>Selenomonadaceae</taxon>
        <taxon>Selenomonas</taxon>
    </lineage>
</organism>
<dbReference type="RefSeq" id="WP_075444777.1">
    <property type="nucleotide sequence ID" value="NZ_FOQK01000020.1"/>
</dbReference>
<dbReference type="AlphaFoldDB" id="A0A1I3G6E4"/>
<accession>A0A1I3G6E4</accession>
<sequence length="284" mass="31417">MRKGKVMYCLGVLGACFVIGIGSYGIGHARVIPGVDEPYAPANYYSMTSISYADSAPSPFALKDLARQGGNVYDYARHMKAIMDTQNMESWLSTAMERFGITVKNMNPLDNSILTTVQRNIASLNADTNSSSFGDKTMDFWKSKIFRNDEGYEDENTFKAQDQYQAAAEIYKLYGNNAKGFIDTASSEQANIAAIMEASNNTEGELQADQAKADAMAMVEAETVRRNTLLGNLASIKAVEGKIKQNDDLAFRRQVQAAQISIEDPYHRTPRSESSMKSQCRRVL</sequence>
<evidence type="ECO:0000256" key="1">
    <source>
        <dbReference type="SAM" id="MobiDB-lite"/>
    </source>
</evidence>
<feature type="region of interest" description="Disordered" evidence="1">
    <location>
        <begin position="262"/>
        <end position="284"/>
    </location>
</feature>
<dbReference type="OrthoDB" id="1663853at2"/>
<keyword evidence="2" id="KW-0812">Transmembrane</keyword>
<dbReference type="PROSITE" id="PS51257">
    <property type="entry name" value="PROKAR_LIPOPROTEIN"/>
    <property type="match status" value="1"/>
</dbReference>
<name>A0A1I3G6E4_SELRU</name>
<evidence type="ECO:0008006" key="5">
    <source>
        <dbReference type="Google" id="ProtNLM"/>
    </source>
</evidence>
<dbReference type="Proteomes" id="UP000183639">
    <property type="component" value="Unassembled WGS sequence"/>
</dbReference>
<keyword evidence="2" id="KW-0472">Membrane</keyword>
<gene>
    <name evidence="3" type="ORF">SAMN04487861_12030</name>
</gene>
<evidence type="ECO:0000256" key="2">
    <source>
        <dbReference type="SAM" id="Phobius"/>
    </source>
</evidence>
<keyword evidence="2" id="KW-1133">Transmembrane helix</keyword>
<feature type="transmembrane region" description="Helical" evidence="2">
    <location>
        <begin position="7"/>
        <end position="26"/>
    </location>
</feature>
<evidence type="ECO:0000313" key="3">
    <source>
        <dbReference type="EMBL" id="SFI19033.1"/>
    </source>
</evidence>
<proteinExistence type="predicted"/>
<protein>
    <recommendedName>
        <fullName evidence="5">P-type conjugative transfer protein TrbJ</fullName>
    </recommendedName>
</protein>